<dbReference type="OrthoDB" id="9440847at2759"/>
<dbReference type="FunFam" id="2.30.39.10:FF:000025">
    <property type="entry name" value="Serpin 77Bb"/>
    <property type="match status" value="1"/>
</dbReference>
<keyword evidence="1 7" id="KW-0646">Protease inhibitor</keyword>
<gene>
    <name evidence="7" type="primary">LOC108040172</name>
    <name evidence="5" type="synonym">108040172</name>
</gene>
<dbReference type="GeneID" id="108040172"/>
<evidence type="ECO:0000259" key="4">
    <source>
        <dbReference type="SMART" id="SM00093"/>
    </source>
</evidence>
<comment type="similarity">
    <text evidence="3">Belongs to the serpin family.</text>
</comment>
<evidence type="ECO:0000256" key="2">
    <source>
        <dbReference type="ARBA" id="ARBA00022900"/>
    </source>
</evidence>
<evidence type="ECO:0000256" key="1">
    <source>
        <dbReference type="ARBA" id="ARBA00022690"/>
    </source>
</evidence>
<evidence type="ECO:0000313" key="5">
    <source>
        <dbReference type="EnsemblMetazoa" id="XP_016972950.1"/>
    </source>
</evidence>
<dbReference type="EnsemblMetazoa" id="XM_017117461.2">
    <property type="protein sequence ID" value="XP_016972950.1"/>
    <property type="gene ID" value="LOC108040172"/>
</dbReference>
<dbReference type="InterPro" id="IPR000215">
    <property type="entry name" value="Serpin_fam"/>
</dbReference>
<dbReference type="PANTHER" id="PTHR11461">
    <property type="entry name" value="SERINE PROTEASE INHIBITOR, SERPIN"/>
    <property type="match status" value="1"/>
</dbReference>
<protein>
    <submittedName>
        <fullName evidence="7">Serine protease inhibitor isoform X1</fullName>
    </submittedName>
</protein>
<name>A0A6P4E4K3_DRORH</name>
<evidence type="ECO:0000313" key="7">
    <source>
        <dbReference type="RefSeq" id="XP_016972950.1"/>
    </source>
</evidence>
<dbReference type="InterPro" id="IPR036186">
    <property type="entry name" value="Serpin_sf"/>
</dbReference>
<reference evidence="7" key="2">
    <citation type="submission" date="2025-04" db="UniProtKB">
        <authorList>
            <consortium name="RefSeq"/>
        </authorList>
    </citation>
    <scope>IDENTIFICATION</scope>
</reference>
<accession>A0A6P4E4K3</accession>
<dbReference type="GO" id="GO:0005615">
    <property type="term" value="C:extracellular space"/>
    <property type="evidence" value="ECO:0007669"/>
    <property type="project" value="InterPro"/>
</dbReference>
<dbReference type="Proteomes" id="UP001652680">
    <property type="component" value="Unassembled WGS sequence"/>
</dbReference>
<feature type="domain" description="Serpin" evidence="4">
    <location>
        <begin position="102"/>
        <end position="468"/>
    </location>
</feature>
<dbReference type="Gene3D" id="2.10.310.10">
    <property type="entry name" value="Serpins superfamily"/>
    <property type="match status" value="1"/>
</dbReference>
<dbReference type="Gene3D" id="2.30.39.10">
    <property type="entry name" value="Alpha-1-antitrypsin, domain 1"/>
    <property type="match status" value="1"/>
</dbReference>
<proteinExistence type="inferred from homology"/>
<dbReference type="InterPro" id="IPR042185">
    <property type="entry name" value="Serpin_sf_2"/>
</dbReference>
<dbReference type="AlphaFoldDB" id="A0A6P4E4K3"/>
<dbReference type="RefSeq" id="XP_016972950.1">
    <property type="nucleotide sequence ID" value="XM_017117461.1"/>
</dbReference>
<dbReference type="CDD" id="cd19598">
    <property type="entry name" value="serpin77Ba-like_insects"/>
    <property type="match status" value="1"/>
</dbReference>
<dbReference type="InterPro" id="IPR042178">
    <property type="entry name" value="Serpin_sf_1"/>
</dbReference>
<dbReference type="GO" id="GO:0004867">
    <property type="term" value="F:serine-type endopeptidase inhibitor activity"/>
    <property type="evidence" value="ECO:0007669"/>
    <property type="project" value="UniProtKB-KW"/>
</dbReference>
<sequence length="471" mass="53009">MTTRRDELTISVLWRVDGAISQSTCQYRMMIRISLVLGMIFLCAANPQSSNGLPQLSVGSPLTALTDPAAFERAGSPIQSMRSDFGTDVLISISQGVQVFALDLLQRISIEVEESNRDFMISPFSIWSLLVLLYEGSNGETYNQLGRVLRINVEGEKLRGAYKVWSSFLNTTTPTIEVATLQAIYTDKDYPIKNNYRDTIQNYNVQPVVVDFYSPDSVVEINMATNRTTRGLIPYTVLPQDIYGARMFLLSSLYFKGQWKYPFNETLTRVESFYNENDQPITQIPMMVQEANFAYAANIEGLDGYVLELPYGKQDRLSMIVVLPKRGFKLRDVANNLKNIGLRPILQRLEAFRKKAPEDNEVEVMMPKFVTSTDFALKETLINMGVKDLFDETAANLDRMSNGLFAKQVFHSTKIIVDEQGTTAGAVTEASLVNKATPPKFQMNRPFQYMIVEKATGLMLFAGQVRNPKAA</sequence>
<keyword evidence="6" id="KW-1185">Reference proteome</keyword>
<dbReference type="SUPFAM" id="SSF56574">
    <property type="entry name" value="Serpins"/>
    <property type="match status" value="1"/>
</dbReference>
<evidence type="ECO:0000313" key="6">
    <source>
        <dbReference type="Proteomes" id="UP001652680"/>
    </source>
</evidence>
<dbReference type="PANTHER" id="PTHR11461:SF367">
    <property type="entry name" value="GH21475P-RELATED"/>
    <property type="match status" value="1"/>
</dbReference>
<dbReference type="Pfam" id="PF00079">
    <property type="entry name" value="Serpin"/>
    <property type="match status" value="1"/>
</dbReference>
<dbReference type="Gene3D" id="3.30.497.10">
    <property type="entry name" value="Antithrombin, subunit I, domain 2"/>
    <property type="match status" value="1"/>
</dbReference>
<dbReference type="InterPro" id="IPR023796">
    <property type="entry name" value="Serpin_dom"/>
</dbReference>
<organism evidence="7">
    <name type="scientific">Drosophila rhopaloa</name>
    <name type="common">Fruit fly</name>
    <dbReference type="NCBI Taxonomy" id="1041015"/>
    <lineage>
        <taxon>Eukaryota</taxon>
        <taxon>Metazoa</taxon>
        <taxon>Ecdysozoa</taxon>
        <taxon>Arthropoda</taxon>
        <taxon>Hexapoda</taxon>
        <taxon>Insecta</taxon>
        <taxon>Pterygota</taxon>
        <taxon>Neoptera</taxon>
        <taxon>Endopterygota</taxon>
        <taxon>Diptera</taxon>
        <taxon>Brachycera</taxon>
        <taxon>Muscomorpha</taxon>
        <taxon>Ephydroidea</taxon>
        <taxon>Drosophilidae</taxon>
        <taxon>Drosophila</taxon>
        <taxon>Sophophora</taxon>
    </lineage>
</organism>
<dbReference type="SMART" id="SM00093">
    <property type="entry name" value="SERPIN"/>
    <property type="match status" value="1"/>
</dbReference>
<evidence type="ECO:0000256" key="3">
    <source>
        <dbReference type="RuleBase" id="RU000411"/>
    </source>
</evidence>
<keyword evidence="2 7" id="KW-0722">Serine protease inhibitor</keyword>
<reference evidence="5" key="3">
    <citation type="submission" date="2025-05" db="UniProtKB">
        <authorList>
            <consortium name="EnsemblMetazoa"/>
        </authorList>
    </citation>
    <scope>IDENTIFICATION</scope>
</reference>
<reference evidence="6" key="1">
    <citation type="journal article" date="2021" name="Elife">
        <title>Highly contiguous assemblies of 101 drosophilid genomes.</title>
        <authorList>
            <person name="Kim B.Y."/>
            <person name="Wang J.R."/>
            <person name="Miller D.E."/>
            <person name="Barmina O."/>
            <person name="Delaney E."/>
            <person name="Thompson A."/>
            <person name="Comeault A.A."/>
            <person name="Peede D."/>
            <person name="D'Agostino E.R."/>
            <person name="Pelaez J."/>
            <person name="Aguilar J.M."/>
            <person name="Haji D."/>
            <person name="Matsunaga T."/>
            <person name="Armstrong E.E."/>
            <person name="Zych M."/>
            <person name="Ogawa Y."/>
            <person name="Stamenkovic-Radak M."/>
            <person name="Jelic M."/>
            <person name="Veselinovic M.S."/>
            <person name="Tanaskovic M."/>
            <person name="Eric P."/>
            <person name="Gao J.J."/>
            <person name="Katoh T.K."/>
            <person name="Toda M.J."/>
            <person name="Watabe H."/>
            <person name="Watada M."/>
            <person name="Davis J.S."/>
            <person name="Moyle L.C."/>
            <person name="Manoli G."/>
            <person name="Bertolini E."/>
            <person name="Kostal V."/>
            <person name="Hawley R.S."/>
            <person name="Takahashi A."/>
            <person name="Jones C.D."/>
            <person name="Price D.K."/>
            <person name="Whiteman N."/>
            <person name="Kopp A."/>
            <person name="Matute D.R."/>
            <person name="Petrov D.A."/>
        </authorList>
    </citation>
    <scope>NUCLEOTIDE SEQUENCE [LARGE SCALE GENOMIC DNA]</scope>
</reference>